<evidence type="ECO:0000256" key="4">
    <source>
        <dbReference type="ARBA" id="ARBA00023125"/>
    </source>
</evidence>
<accession>A0ABV9NLD0</accession>
<dbReference type="InterPro" id="IPR013249">
    <property type="entry name" value="RNA_pol_sigma70_r4_t2"/>
</dbReference>
<evidence type="ECO:0000256" key="2">
    <source>
        <dbReference type="ARBA" id="ARBA00023015"/>
    </source>
</evidence>
<dbReference type="EMBL" id="JBHSGG010000037">
    <property type="protein sequence ID" value="MFC4729157.1"/>
    <property type="molecule type" value="Genomic_DNA"/>
</dbReference>
<feature type="domain" description="RNA polymerase sigma-70 region 2" evidence="6">
    <location>
        <begin position="28"/>
        <end position="95"/>
    </location>
</feature>
<dbReference type="InterPro" id="IPR013324">
    <property type="entry name" value="RNA_pol_sigma_r3/r4-like"/>
</dbReference>
<dbReference type="Proteomes" id="UP001595892">
    <property type="component" value="Unassembled WGS sequence"/>
</dbReference>
<dbReference type="NCBIfam" id="TIGR02937">
    <property type="entry name" value="sigma70-ECF"/>
    <property type="match status" value="1"/>
</dbReference>
<dbReference type="Pfam" id="PF04542">
    <property type="entry name" value="Sigma70_r2"/>
    <property type="match status" value="1"/>
</dbReference>
<sequence length="180" mass="19780">MQADGVAHDEADLLRRARRGDGEAFAALYRAHADAVYGLALRLTAQPAAAEDVTQETFLKAFQAMPRFREGAPMRPWLKRMAANAAIDRLRAERRLRPLDDAGADPGEAAGTPADLAEALGLLSRLSPEARALVWLQQMEGWTHSELAERFGRSESWSKSLLSRALQKLRSDLDGNDDDG</sequence>
<keyword evidence="4" id="KW-0238">DNA-binding</keyword>
<proteinExistence type="inferred from homology"/>
<evidence type="ECO:0000313" key="8">
    <source>
        <dbReference type="EMBL" id="MFC4729157.1"/>
    </source>
</evidence>
<dbReference type="InterPro" id="IPR014284">
    <property type="entry name" value="RNA_pol_sigma-70_dom"/>
</dbReference>
<feature type="domain" description="RNA polymerase sigma factor 70 region 4 type 2" evidence="7">
    <location>
        <begin position="120"/>
        <end position="169"/>
    </location>
</feature>
<reference evidence="9" key="1">
    <citation type="journal article" date="2019" name="Int. J. Syst. Evol. Microbiol.">
        <title>The Global Catalogue of Microorganisms (GCM) 10K type strain sequencing project: providing services to taxonomists for standard genome sequencing and annotation.</title>
        <authorList>
            <consortium name="The Broad Institute Genomics Platform"/>
            <consortium name="The Broad Institute Genome Sequencing Center for Infectious Disease"/>
            <person name="Wu L."/>
            <person name="Ma J."/>
        </authorList>
    </citation>
    <scope>NUCLEOTIDE SEQUENCE [LARGE SCALE GENOMIC DNA]</scope>
    <source>
        <strain evidence="9">CGMCC 1.13574</strain>
    </source>
</reference>
<keyword evidence="5" id="KW-0804">Transcription</keyword>
<dbReference type="InterPro" id="IPR039425">
    <property type="entry name" value="RNA_pol_sigma-70-like"/>
</dbReference>
<comment type="similarity">
    <text evidence="1">Belongs to the sigma-70 factor family. ECF subfamily.</text>
</comment>
<evidence type="ECO:0000256" key="3">
    <source>
        <dbReference type="ARBA" id="ARBA00023082"/>
    </source>
</evidence>
<dbReference type="PANTHER" id="PTHR43133:SF8">
    <property type="entry name" value="RNA POLYMERASE SIGMA FACTOR HI_1459-RELATED"/>
    <property type="match status" value="1"/>
</dbReference>
<name>A0ABV9NLD0_9GAMM</name>
<evidence type="ECO:0000259" key="7">
    <source>
        <dbReference type="Pfam" id="PF08281"/>
    </source>
</evidence>
<keyword evidence="2" id="KW-0805">Transcription regulation</keyword>
<dbReference type="SUPFAM" id="SSF88659">
    <property type="entry name" value="Sigma3 and sigma4 domains of RNA polymerase sigma factors"/>
    <property type="match status" value="1"/>
</dbReference>
<dbReference type="InterPro" id="IPR007627">
    <property type="entry name" value="RNA_pol_sigma70_r2"/>
</dbReference>
<evidence type="ECO:0000256" key="1">
    <source>
        <dbReference type="ARBA" id="ARBA00010641"/>
    </source>
</evidence>
<keyword evidence="3" id="KW-0731">Sigma factor</keyword>
<dbReference type="InterPro" id="IPR036388">
    <property type="entry name" value="WH-like_DNA-bd_sf"/>
</dbReference>
<evidence type="ECO:0000256" key="5">
    <source>
        <dbReference type="ARBA" id="ARBA00023163"/>
    </source>
</evidence>
<evidence type="ECO:0000313" key="9">
    <source>
        <dbReference type="Proteomes" id="UP001595892"/>
    </source>
</evidence>
<comment type="caution">
    <text evidence="8">The sequence shown here is derived from an EMBL/GenBank/DDBJ whole genome shotgun (WGS) entry which is preliminary data.</text>
</comment>
<dbReference type="Pfam" id="PF08281">
    <property type="entry name" value="Sigma70_r4_2"/>
    <property type="match status" value="1"/>
</dbReference>
<dbReference type="Gene3D" id="1.10.10.10">
    <property type="entry name" value="Winged helix-like DNA-binding domain superfamily/Winged helix DNA-binding domain"/>
    <property type="match status" value="1"/>
</dbReference>
<dbReference type="InterPro" id="IPR013325">
    <property type="entry name" value="RNA_pol_sigma_r2"/>
</dbReference>
<organism evidence="8 9">
    <name type="scientific">Coralloluteibacterium thermophilum</name>
    <dbReference type="NCBI Taxonomy" id="2707049"/>
    <lineage>
        <taxon>Bacteria</taxon>
        <taxon>Pseudomonadati</taxon>
        <taxon>Pseudomonadota</taxon>
        <taxon>Gammaproteobacteria</taxon>
        <taxon>Lysobacterales</taxon>
        <taxon>Lysobacteraceae</taxon>
        <taxon>Coralloluteibacterium</taxon>
    </lineage>
</organism>
<keyword evidence="9" id="KW-1185">Reference proteome</keyword>
<evidence type="ECO:0000259" key="6">
    <source>
        <dbReference type="Pfam" id="PF04542"/>
    </source>
</evidence>
<dbReference type="SUPFAM" id="SSF88946">
    <property type="entry name" value="Sigma2 domain of RNA polymerase sigma factors"/>
    <property type="match status" value="1"/>
</dbReference>
<gene>
    <name evidence="8" type="ORF">ACFO3Q_13360</name>
</gene>
<dbReference type="PANTHER" id="PTHR43133">
    <property type="entry name" value="RNA POLYMERASE ECF-TYPE SIGMA FACTO"/>
    <property type="match status" value="1"/>
</dbReference>
<protein>
    <submittedName>
        <fullName evidence="8">RNA polymerase sigma factor</fullName>
    </submittedName>
</protein>
<dbReference type="Gene3D" id="1.10.1740.10">
    <property type="match status" value="1"/>
</dbReference>
<dbReference type="RefSeq" id="WP_377005228.1">
    <property type="nucleotide sequence ID" value="NZ_JBHSGG010000037.1"/>
</dbReference>